<dbReference type="EMBL" id="UINC01214872">
    <property type="protein sequence ID" value="SVE40297.1"/>
    <property type="molecule type" value="Genomic_DNA"/>
</dbReference>
<evidence type="ECO:0000256" key="1">
    <source>
        <dbReference type="ARBA" id="ARBA00004686"/>
    </source>
</evidence>
<name>A0A383D6W6_9ZZZZ</name>
<reference evidence="7" key="1">
    <citation type="submission" date="2018-05" db="EMBL/GenBank/DDBJ databases">
        <authorList>
            <person name="Lanie J.A."/>
            <person name="Ng W.-L."/>
            <person name="Kazmierczak K.M."/>
            <person name="Andrzejewski T.M."/>
            <person name="Davidsen T.M."/>
            <person name="Wayne K.J."/>
            <person name="Tettelin H."/>
            <person name="Glass J.I."/>
            <person name="Rusch D."/>
            <person name="Podicherti R."/>
            <person name="Tsui H.-C.T."/>
            <person name="Winkler M.E."/>
        </authorList>
    </citation>
    <scope>NUCLEOTIDE SEQUENCE</scope>
</reference>
<feature type="non-terminal residue" evidence="7">
    <location>
        <position position="1"/>
    </location>
</feature>
<dbReference type="UniPathway" id="UPA00074">
    <property type="reaction ID" value="UER00129"/>
</dbReference>
<dbReference type="InterPro" id="IPR004733">
    <property type="entry name" value="PurM_cligase"/>
</dbReference>
<dbReference type="AlphaFoldDB" id="A0A383D6W6"/>
<evidence type="ECO:0000256" key="5">
    <source>
        <dbReference type="ARBA" id="ARBA00022840"/>
    </source>
</evidence>
<comment type="pathway">
    <text evidence="1">Purine metabolism; IMP biosynthesis via de novo pathway; 5-amino-1-(5-phospho-D-ribosyl)imidazole from N(2)-formyl-N(1)-(5-phospho-D-ribosyl)glycinamide: step 2/2.</text>
</comment>
<dbReference type="PANTHER" id="PTHR10520">
    <property type="entry name" value="TRIFUNCTIONAL PURINE BIOSYNTHETIC PROTEIN ADENOSINE-3-RELATED"/>
    <property type="match status" value="1"/>
</dbReference>
<sequence length="179" mass="19594">PDGLFNESSMQPGDCLVGFPSSGLHTNGFSLVRSVFKTDENPSVLYRRFEGLQHGLGEELMVRHRCYYPMLEPVLNLFKGLSHITGGGLPGKMPAVLPDGLAAEFRSGSWTVPPIFEIIQKEGNIDPYEMYRVFNMGLGMVAVCSEADLSAITDKIPDALMVGRVIQRNDGPQVTFTDG</sequence>
<dbReference type="EC" id="6.3.3.1" evidence="2"/>
<keyword evidence="5" id="KW-0067">ATP-binding</keyword>
<dbReference type="GO" id="GO:0005524">
    <property type="term" value="F:ATP binding"/>
    <property type="evidence" value="ECO:0007669"/>
    <property type="project" value="UniProtKB-KW"/>
</dbReference>
<dbReference type="GO" id="GO:0046084">
    <property type="term" value="P:adenine biosynthetic process"/>
    <property type="evidence" value="ECO:0007669"/>
    <property type="project" value="TreeGrafter"/>
</dbReference>
<evidence type="ECO:0000256" key="3">
    <source>
        <dbReference type="ARBA" id="ARBA00022598"/>
    </source>
</evidence>
<evidence type="ECO:0000259" key="6">
    <source>
        <dbReference type="Pfam" id="PF02769"/>
    </source>
</evidence>
<keyword evidence="4" id="KW-0547">Nucleotide-binding</keyword>
<dbReference type="GO" id="GO:0005829">
    <property type="term" value="C:cytosol"/>
    <property type="evidence" value="ECO:0007669"/>
    <property type="project" value="TreeGrafter"/>
</dbReference>
<accession>A0A383D6W6</accession>
<dbReference type="Gene3D" id="3.90.650.10">
    <property type="entry name" value="PurM-like C-terminal domain"/>
    <property type="match status" value="1"/>
</dbReference>
<dbReference type="GO" id="GO:0004641">
    <property type="term" value="F:phosphoribosylformylglycinamidine cyclo-ligase activity"/>
    <property type="evidence" value="ECO:0007669"/>
    <property type="project" value="UniProtKB-EC"/>
</dbReference>
<feature type="domain" description="PurM-like C-terminal" evidence="6">
    <location>
        <begin position="11"/>
        <end position="169"/>
    </location>
</feature>
<dbReference type="InterPro" id="IPR036676">
    <property type="entry name" value="PurM-like_C_sf"/>
</dbReference>
<keyword evidence="3" id="KW-0436">Ligase</keyword>
<dbReference type="Pfam" id="PF02769">
    <property type="entry name" value="AIRS_C"/>
    <property type="match status" value="1"/>
</dbReference>
<dbReference type="GO" id="GO:0004637">
    <property type="term" value="F:phosphoribosylamine-glycine ligase activity"/>
    <property type="evidence" value="ECO:0007669"/>
    <property type="project" value="TreeGrafter"/>
</dbReference>
<dbReference type="GO" id="GO:0006189">
    <property type="term" value="P:'de novo' IMP biosynthetic process"/>
    <property type="evidence" value="ECO:0007669"/>
    <property type="project" value="UniProtKB-UniPathway"/>
</dbReference>
<evidence type="ECO:0000313" key="7">
    <source>
        <dbReference type="EMBL" id="SVE40297.1"/>
    </source>
</evidence>
<organism evidence="7">
    <name type="scientific">marine metagenome</name>
    <dbReference type="NCBI Taxonomy" id="408172"/>
    <lineage>
        <taxon>unclassified sequences</taxon>
        <taxon>metagenomes</taxon>
        <taxon>ecological metagenomes</taxon>
    </lineage>
</organism>
<gene>
    <name evidence="7" type="ORF">METZ01_LOCUS493151</name>
</gene>
<evidence type="ECO:0000256" key="2">
    <source>
        <dbReference type="ARBA" id="ARBA00013047"/>
    </source>
</evidence>
<dbReference type="SUPFAM" id="SSF56042">
    <property type="entry name" value="PurM C-terminal domain-like"/>
    <property type="match status" value="1"/>
</dbReference>
<evidence type="ECO:0000256" key="4">
    <source>
        <dbReference type="ARBA" id="ARBA00022741"/>
    </source>
</evidence>
<protein>
    <recommendedName>
        <fullName evidence="2">phosphoribosylformylglycinamidine cyclo-ligase</fullName>
        <ecNumber evidence="2">6.3.3.1</ecNumber>
    </recommendedName>
</protein>
<dbReference type="InterPro" id="IPR010918">
    <property type="entry name" value="PurM-like_C_dom"/>
</dbReference>
<proteinExistence type="predicted"/>
<dbReference type="PANTHER" id="PTHR10520:SF12">
    <property type="entry name" value="TRIFUNCTIONAL PURINE BIOSYNTHETIC PROTEIN ADENOSINE-3"/>
    <property type="match status" value="1"/>
</dbReference>